<keyword evidence="4" id="KW-1185">Reference proteome</keyword>
<evidence type="ECO:0000313" key="3">
    <source>
        <dbReference type="EMBL" id="GMM44608.1"/>
    </source>
</evidence>
<gene>
    <name evidence="3" type="ORF">DAPK24_011830</name>
</gene>
<dbReference type="GO" id="GO:0006753">
    <property type="term" value="P:nucleoside phosphate metabolic process"/>
    <property type="evidence" value="ECO:0007669"/>
    <property type="project" value="TreeGrafter"/>
</dbReference>
<dbReference type="PANTHER" id="PTHR11839">
    <property type="entry name" value="UDP/ADP-SUGAR PYROPHOSPHATASE"/>
    <property type="match status" value="1"/>
</dbReference>
<sequence length="234" mass="26442">MFLRLSKRLSFKSSSVKQKMSANNYSKASELLNPKKTNAKITSITPLNNDQSRFIKLKKIDYITPLGDKAVWEMATRSTRPIDSKVDAVIIIPVLKDGEGNKQLLFVRQFRPPIGGICVEFPAGLIDPNDSIESCALRELKEETGYIGKIRRKSNILWSDPGLADANCIIVWVDVDLTIDENINPKPHWMDHEVIEVVKVNFKDVAKTIDDWSNQGYLIDSKVQSFIFGMSLND</sequence>
<evidence type="ECO:0000256" key="1">
    <source>
        <dbReference type="ARBA" id="ARBA00022801"/>
    </source>
</evidence>
<dbReference type="GO" id="GO:0005634">
    <property type="term" value="C:nucleus"/>
    <property type="evidence" value="ECO:0007669"/>
    <property type="project" value="TreeGrafter"/>
</dbReference>
<dbReference type="AlphaFoldDB" id="A0AAV5R0U5"/>
<evidence type="ECO:0000259" key="2">
    <source>
        <dbReference type="PROSITE" id="PS51462"/>
    </source>
</evidence>
<comment type="caution">
    <text evidence="3">The sequence shown here is derived from an EMBL/GenBank/DDBJ whole genome shotgun (WGS) entry which is preliminary data.</text>
</comment>
<dbReference type="EMBL" id="BTGB01000001">
    <property type="protein sequence ID" value="GMM44608.1"/>
    <property type="molecule type" value="Genomic_DNA"/>
</dbReference>
<dbReference type="InterPro" id="IPR000086">
    <property type="entry name" value="NUDIX_hydrolase_dom"/>
</dbReference>
<dbReference type="SUPFAM" id="SSF55811">
    <property type="entry name" value="Nudix"/>
    <property type="match status" value="1"/>
</dbReference>
<evidence type="ECO:0000313" key="4">
    <source>
        <dbReference type="Proteomes" id="UP001378960"/>
    </source>
</evidence>
<name>A0AAV5R0U5_PICKL</name>
<dbReference type="GO" id="GO:0047631">
    <property type="term" value="F:ADP-ribose diphosphatase activity"/>
    <property type="evidence" value="ECO:0007669"/>
    <property type="project" value="TreeGrafter"/>
</dbReference>
<dbReference type="Gene3D" id="3.90.79.10">
    <property type="entry name" value="Nucleoside Triphosphate Pyrophosphohydrolase"/>
    <property type="match status" value="1"/>
</dbReference>
<proteinExistence type="predicted"/>
<dbReference type="Proteomes" id="UP001378960">
    <property type="component" value="Unassembled WGS sequence"/>
</dbReference>
<keyword evidence="1" id="KW-0378">Hydrolase</keyword>
<dbReference type="Pfam" id="PF00293">
    <property type="entry name" value="NUDIX"/>
    <property type="match status" value="1"/>
</dbReference>
<accession>A0AAV5R0U5</accession>
<dbReference type="PROSITE" id="PS51462">
    <property type="entry name" value="NUDIX"/>
    <property type="match status" value="1"/>
</dbReference>
<dbReference type="GO" id="GO:0019693">
    <property type="term" value="P:ribose phosphate metabolic process"/>
    <property type="evidence" value="ECO:0007669"/>
    <property type="project" value="TreeGrafter"/>
</dbReference>
<organism evidence="3 4">
    <name type="scientific">Pichia kluyveri</name>
    <name type="common">Yeast</name>
    <dbReference type="NCBI Taxonomy" id="36015"/>
    <lineage>
        <taxon>Eukaryota</taxon>
        <taxon>Fungi</taxon>
        <taxon>Dikarya</taxon>
        <taxon>Ascomycota</taxon>
        <taxon>Saccharomycotina</taxon>
        <taxon>Pichiomycetes</taxon>
        <taxon>Pichiales</taxon>
        <taxon>Pichiaceae</taxon>
        <taxon>Pichia</taxon>
    </lineage>
</organism>
<protein>
    <submittedName>
        <fullName evidence="3">ADP-ribose diphosphatase</fullName>
    </submittedName>
</protein>
<reference evidence="3 4" key="1">
    <citation type="journal article" date="2023" name="Elife">
        <title>Identification of key yeast species and microbe-microbe interactions impacting larval growth of Drosophila in the wild.</title>
        <authorList>
            <person name="Mure A."/>
            <person name="Sugiura Y."/>
            <person name="Maeda R."/>
            <person name="Honda K."/>
            <person name="Sakurai N."/>
            <person name="Takahashi Y."/>
            <person name="Watada M."/>
            <person name="Katoh T."/>
            <person name="Gotoh A."/>
            <person name="Gotoh Y."/>
            <person name="Taniguchi I."/>
            <person name="Nakamura K."/>
            <person name="Hayashi T."/>
            <person name="Katayama T."/>
            <person name="Uemura T."/>
            <person name="Hattori Y."/>
        </authorList>
    </citation>
    <scope>NUCLEOTIDE SEQUENCE [LARGE SCALE GENOMIC DNA]</scope>
    <source>
        <strain evidence="3 4">PK-24</strain>
    </source>
</reference>
<feature type="domain" description="Nudix hydrolase" evidence="2">
    <location>
        <begin position="84"/>
        <end position="224"/>
    </location>
</feature>
<dbReference type="InterPro" id="IPR015797">
    <property type="entry name" value="NUDIX_hydrolase-like_dom_sf"/>
</dbReference>
<dbReference type="PANTHER" id="PTHR11839:SF26">
    <property type="entry name" value="ADP-RIBOSE DIPHOSPHATASE"/>
    <property type="match status" value="1"/>
</dbReference>
<dbReference type="CDD" id="cd18888">
    <property type="entry name" value="NUDIX_ADPRase_Nudt5"/>
    <property type="match status" value="1"/>
</dbReference>